<comment type="caution">
    <text evidence="3">The sequence shown here is derived from an EMBL/GenBank/DDBJ whole genome shotgun (WGS) entry which is preliminary data.</text>
</comment>
<feature type="signal peptide" evidence="2">
    <location>
        <begin position="1"/>
        <end position="22"/>
    </location>
</feature>
<gene>
    <name evidence="3" type="primary">Cni-F14H12.8</name>
    <name evidence="3" type="synonym">Cnig_chr_X.g24073</name>
    <name evidence="3" type="ORF">B9Z55_024073</name>
</gene>
<sequence>MVLDMVLVVSVILLTMTQQTMSEYHDAFALFEADASSIPSNNQESPFFHEIQATKETRATLSPWIPVSTFPPTTTASKQISVTPKLLQIVSQTEKPLAQGAADALGTTEKSHSYALVGLGFVIFMLLLLIVLSNINSDWFRRVNTQKFRQIEMVVDNESDSIAVLEIPTYEIDTSKVFWLPGYKKQLSVVREVSQEIDF</sequence>
<accession>A0A2G5SSB2</accession>
<evidence type="ECO:0000313" key="3">
    <source>
        <dbReference type="EMBL" id="PIC18035.1"/>
    </source>
</evidence>
<name>A0A2G5SSB2_9PELO</name>
<reference evidence="4" key="1">
    <citation type="submission" date="2017-10" db="EMBL/GenBank/DDBJ databases">
        <title>Rapid genome shrinkage in a self-fertile nematode reveals novel sperm competition proteins.</title>
        <authorList>
            <person name="Yin D."/>
            <person name="Schwarz E.M."/>
            <person name="Thomas C.G."/>
            <person name="Felde R.L."/>
            <person name="Korf I.F."/>
            <person name="Cutter A.D."/>
            <person name="Schartner C.M."/>
            <person name="Ralston E.J."/>
            <person name="Meyer B.J."/>
            <person name="Haag E.S."/>
        </authorList>
    </citation>
    <scope>NUCLEOTIDE SEQUENCE [LARGE SCALE GENOMIC DNA]</scope>
    <source>
        <strain evidence="4">JU1422</strain>
    </source>
</reference>
<dbReference type="AlphaFoldDB" id="A0A2G5SSB2"/>
<keyword evidence="1" id="KW-0472">Membrane</keyword>
<keyword evidence="1" id="KW-0812">Transmembrane</keyword>
<feature type="transmembrane region" description="Helical" evidence="1">
    <location>
        <begin position="113"/>
        <end position="132"/>
    </location>
</feature>
<keyword evidence="4" id="KW-1185">Reference proteome</keyword>
<dbReference type="Proteomes" id="UP000230233">
    <property type="component" value="Chromosome X"/>
</dbReference>
<organism evidence="3 4">
    <name type="scientific">Caenorhabditis nigoni</name>
    <dbReference type="NCBI Taxonomy" id="1611254"/>
    <lineage>
        <taxon>Eukaryota</taxon>
        <taxon>Metazoa</taxon>
        <taxon>Ecdysozoa</taxon>
        <taxon>Nematoda</taxon>
        <taxon>Chromadorea</taxon>
        <taxon>Rhabditida</taxon>
        <taxon>Rhabditina</taxon>
        <taxon>Rhabditomorpha</taxon>
        <taxon>Rhabditoidea</taxon>
        <taxon>Rhabditidae</taxon>
        <taxon>Peloderinae</taxon>
        <taxon>Caenorhabditis</taxon>
    </lineage>
</organism>
<evidence type="ECO:0000256" key="1">
    <source>
        <dbReference type="SAM" id="Phobius"/>
    </source>
</evidence>
<dbReference type="OrthoDB" id="5835627at2759"/>
<proteinExistence type="predicted"/>
<dbReference type="EMBL" id="PDUG01000006">
    <property type="protein sequence ID" value="PIC18035.1"/>
    <property type="molecule type" value="Genomic_DNA"/>
</dbReference>
<keyword evidence="2" id="KW-0732">Signal</keyword>
<keyword evidence="1" id="KW-1133">Transmembrane helix</keyword>
<evidence type="ECO:0000256" key="2">
    <source>
        <dbReference type="SAM" id="SignalP"/>
    </source>
</evidence>
<evidence type="ECO:0000313" key="4">
    <source>
        <dbReference type="Proteomes" id="UP000230233"/>
    </source>
</evidence>
<feature type="chain" id="PRO_5013929207" evidence="2">
    <location>
        <begin position="23"/>
        <end position="199"/>
    </location>
</feature>
<protein>
    <submittedName>
        <fullName evidence="3">Uncharacterized protein</fullName>
    </submittedName>
</protein>